<keyword evidence="7" id="KW-1185">Reference proteome</keyword>
<dbReference type="OrthoDB" id="10253869at2759"/>
<name>A0A8S4RNG0_9NEOP</name>
<dbReference type="GO" id="GO:0005777">
    <property type="term" value="C:peroxisome"/>
    <property type="evidence" value="ECO:0007669"/>
    <property type="project" value="UniProtKB-SubCell"/>
</dbReference>
<dbReference type="PANTHER" id="PTHR24096:SF353">
    <property type="entry name" value="GH16244P-RELATED"/>
    <property type="match status" value="1"/>
</dbReference>
<dbReference type="Gene3D" id="3.40.50.12780">
    <property type="entry name" value="N-terminal domain of ligase-like"/>
    <property type="match status" value="1"/>
</dbReference>
<reference evidence="6" key="1">
    <citation type="submission" date="2022-03" db="EMBL/GenBank/DDBJ databases">
        <authorList>
            <person name="Lindestad O."/>
        </authorList>
    </citation>
    <scope>NUCLEOTIDE SEQUENCE</scope>
</reference>
<feature type="domain" description="AMP-binding enzyme C-terminal" evidence="5">
    <location>
        <begin position="436"/>
        <end position="512"/>
    </location>
</feature>
<evidence type="ECO:0000256" key="2">
    <source>
        <dbReference type="ARBA" id="ARBA00006432"/>
    </source>
</evidence>
<evidence type="ECO:0000313" key="7">
    <source>
        <dbReference type="Proteomes" id="UP000838756"/>
    </source>
</evidence>
<dbReference type="Gene3D" id="3.30.300.30">
    <property type="match status" value="1"/>
</dbReference>
<evidence type="ECO:0000259" key="4">
    <source>
        <dbReference type="Pfam" id="PF00501"/>
    </source>
</evidence>
<dbReference type="FunFam" id="3.30.300.30:FF:000007">
    <property type="entry name" value="4-coumarate--CoA ligase 2"/>
    <property type="match status" value="1"/>
</dbReference>
<dbReference type="InterPro" id="IPR025110">
    <property type="entry name" value="AMP-bd_C"/>
</dbReference>
<dbReference type="GO" id="GO:0004467">
    <property type="term" value="F:long-chain fatty acid-CoA ligase activity"/>
    <property type="evidence" value="ECO:0007669"/>
    <property type="project" value="TreeGrafter"/>
</dbReference>
<accession>A0A8S4RNG0</accession>
<keyword evidence="3" id="KW-0576">Peroxisome</keyword>
<feature type="domain" description="AMP-dependent synthetase/ligase" evidence="4">
    <location>
        <begin position="19"/>
        <end position="385"/>
    </location>
</feature>
<evidence type="ECO:0000313" key="6">
    <source>
        <dbReference type="EMBL" id="CAH2238908.1"/>
    </source>
</evidence>
<dbReference type="PANTHER" id="PTHR24096">
    <property type="entry name" value="LONG-CHAIN-FATTY-ACID--COA LIGASE"/>
    <property type="match status" value="1"/>
</dbReference>
<dbReference type="Pfam" id="PF00501">
    <property type="entry name" value="AMP-binding"/>
    <property type="match status" value="1"/>
</dbReference>
<protein>
    <submittedName>
        <fullName evidence="6">Jg13716 protein</fullName>
    </submittedName>
</protein>
<proteinExistence type="inferred from homology"/>
<dbReference type="GO" id="GO:0046949">
    <property type="term" value="P:fatty-acyl-CoA biosynthetic process"/>
    <property type="evidence" value="ECO:0007669"/>
    <property type="project" value="TreeGrafter"/>
</dbReference>
<comment type="similarity">
    <text evidence="2">Belongs to the ATP-dependent AMP-binding enzyme family.</text>
</comment>
<evidence type="ECO:0000256" key="1">
    <source>
        <dbReference type="ARBA" id="ARBA00004275"/>
    </source>
</evidence>
<organism evidence="6 7">
    <name type="scientific">Pararge aegeria aegeria</name>
    <dbReference type="NCBI Taxonomy" id="348720"/>
    <lineage>
        <taxon>Eukaryota</taxon>
        <taxon>Metazoa</taxon>
        <taxon>Ecdysozoa</taxon>
        <taxon>Arthropoda</taxon>
        <taxon>Hexapoda</taxon>
        <taxon>Insecta</taxon>
        <taxon>Pterygota</taxon>
        <taxon>Neoptera</taxon>
        <taxon>Endopterygota</taxon>
        <taxon>Lepidoptera</taxon>
        <taxon>Glossata</taxon>
        <taxon>Ditrysia</taxon>
        <taxon>Papilionoidea</taxon>
        <taxon>Nymphalidae</taxon>
        <taxon>Satyrinae</taxon>
        <taxon>Satyrini</taxon>
        <taxon>Parargina</taxon>
        <taxon>Pararge</taxon>
    </lineage>
</organism>
<evidence type="ECO:0000259" key="5">
    <source>
        <dbReference type="Pfam" id="PF13193"/>
    </source>
</evidence>
<gene>
    <name evidence="6" type="primary">jg13716</name>
    <name evidence="6" type="ORF">PAEG_LOCUS15932</name>
</gene>
<dbReference type="Pfam" id="PF13193">
    <property type="entry name" value="AMP-binding_C"/>
    <property type="match status" value="1"/>
</dbReference>
<sequence>MGLNVDIPLNYHLGHFVLEQLRRHQDHVCQIDAATGEEETYASVLKRSIRLAQALRAFGLNPGDVVAIGGPNHLDLCIPFYAALYNGLPIVGVDPYFKYDEVRQLLKLTSPRIAFCQNESYNMYAKAAADLRLDVKLVTFDEGDCTMKKFVEVHYKQGPEDVFNVTDFDLDKVYAFLVSTSGTSGKVKFAAFKHRAVLLKQLTLDKLQYKSEEPKQSKKKSLILSPVNWISKYFTLITSPAGGVTALQTSIPDNLGHVINIINKYRPEFTLFSPSMIACLIERKDEVDLTCFETIAIGGSKIYQDILKEFKKLLAKNCIVIEAYGQTEMIGPIFAANPFGPAGSIGVSTDMYSIKLVDPDTGAEINEANVTGEILAKGLGFTEYYNDPIETAQAFTEDGFFKTGDLSYRDQDNNYFFVDRIKTLIKYKNSHVMPTELEEVILRHQGVKEVCVVGIDDPVDGQRPLACVVRHKGSDVTAKEIQDLVASNLSTKKELRGGVLFFDSLPYTSSEKLCRSKIKELAFSVVKENKC</sequence>
<dbReference type="EMBL" id="CAKXAJ010025409">
    <property type="protein sequence ID" value="CAH2238908.1"/>
    <property type="molecule type" value="Genomic_DNA"/>
</dbReference>
<dbReference type="InterPro" id="IPR045851">
    <property type="entry name" value="AMP-bd_C_sf"/>
</dbReference>
<dbReference type="SUPFAM" id="SSF56801">
    <property type="entry name" value="Acetyl-CoA synthetase-like"/>
    <property type="match status" value="1"/>
</dbReference>
<comment type="subcellular location">
    <subcellularLocation>
        <location evidence="1">Peroxisome</location>
    </subcellularLocation>
</comment>
<dbReference type="AlphaFoldDB" id="A0A8S4RNG0"/>
<evidence type="ECO:0000256" key="3">
    <source>
        <dbReference type="ARBA" id="ARBA00023140"/>
    </source>
</evidence>
<dbReference type="InterPro" id="IPR042099">
    <property type="entry name" value="ANL_N_sf"/>
</dbReference>
<dbReference type="Proteomes" id="UP000838756">
    <property type="component" value="Unassembled WGS sequence"/>
</dbReference>
<comment type="caution">
    <text evidence="6">The sequence shown here is derived from an EMBL/GenBank/DDBJ whole genome shotgun (WGS) entry which is preliminary data.</text>
</comment>
<dbReference type="InterPro" id="IPR000873">
    <property type="entry name" value="AMP-dep_synth/lig_dom"/>
</dbReference>